<feature type="transmembrane region" description="Helical" evidence="7">
    <location>
        <begin position="157"/>
        <end position="176"/>
    </location>
</feature>
<dbReference type="GO" id="GO:0005886">
    <property type="term" value="C:plasma membrane"/>
    <property type="evidence" value="ECO:0007669"/>
    <property type="project" value="UniProtKB-SubCell"/>
</dbReference>
<dbReference type="Pfam" id="PF09335">
    <property type="entry name" value="VTT_dom"/>
    <property type="match status" value="1"/>
</dbReference>
<feature type="transmembrane region" description="Helical" evidence="7">
    <location>
        <begin position="131"/>
        <end position="151"/>
    </location>
</feature>
<evidence type="ECO:0000256" key="1">
    <source>
        <dbReference type="ARBA" id="ARBA00004651"/>
    </source>
</evidence>
<comment type="subcellular location">
    <subcellularLocation>
        <location evidence="1">Cell membrane</location>
        <topology evidence="1">Multi-pass membrane protein</topology>
    </subcellularLocation>
</comment>
<reference evidence="9 10" key="1">
    <citation type="submission" date="2015-09" db="EMBL/GenBank/DDBJ databases">
        <title>Draft genome sequence of Kouleothrix aurantiaca JCM 19913.</title>
        <authorList>
            <person name="Hemp J."/>
        </authorList>
    </citation>
    <scope>NUCLEOTIDE SEQUENCE [LARGE SCALE GENOMIC DNA]</scope>
    <source>
        <strain evidence="9 10">COM-B</strain>
    </source>
</reference>
<evidence type="ECO:0000256" key="7">
    <source>
        <dbReference type="SAM" id="Phobius"/>
    </source>
</evidence>
<comment type="similarity">
    <text evidence="2">Belongs to the DedA family.</text>
</comment>
<dbReference type="EMBL" id="LJCR01000746">
    <property type="protein sequence ID" value="KPV51861.1"/>
    <property type="molecule type" value="Genomic_DNA"/>
</dbReference>
<protein>
    <recommendedName>
        <fullName evidence="8">VTT domain-containing protein</fullName>
    </recommendedName>
</protein>
<dbReference type="AlphaFoldDB" id="A0A0N8PS65"/>
<proteinExistence type="inferred from homology"/>
<evidence type="ECO:0000256" key="5">
    <source>
        <dbReference type="ARBA" id="ARBA00022989"/>
    </source>
</evidence>
<keyword evidence="3" id="KW-1003">Cell membrane</keyword>
<evidence type="ECO:0000256" key="6">
    <source>
        <dbReference type="ARBA" id="ARBA00023136"/>
    </source>
</evidence>
<name>A0A0N8PS65_9CHLR</name>
<feature type="transmembrane region" description="Helical" evidence="7">
    <location>
        <begin position="63"/>
        <end position="85"/>
    </location>
</feature>
<dbReference type="InterPro" id="IPR032816">
    <property type="entry name" value="VTT_dom"/>
</dbReference>
<evidence type="ECO:0000256" key="3">
    <source>
        <dbReference type="ARBA" id="ARBA00022475"/>
    </source>
</evidence>
<dbReference type="PANTHER" id="PTHR42709:SF6">
    <property type="entry name" value="UNDECAPRENYL PHOSPHATE TRANSPORTER A"/>
    <property type="match status" value="1"/>
</dbReference>
<keyword evidence="5 7" id="KW-1133">Transmembrane helix</keyword>
<dbReference type="InterPro" id="IPR051311">
    <property type="entry name" value="DedA_domain"/>
</dbReference>
<sequence length="177" mass="18783">MVAASSRSPPTPNITMLGLLNKHSFIAIFLAVLLEELGIPMPIPTDLLIVFAGVRGAGSAENLAIWFVLLNIASAVGASGLYAIIRRGGRPLVARFGRYVHLGPRQLDRAERLLARGGWTSIAVARAVPGLRYLAVIACGLLNIPYARFITAHIVGSSVYIALFLALGAVFGPTVVR</sequence>
<feature type="non-terminal residue" evidence="9">
    <location>
        <position position="177"/>
    </location>
</feature>
<evidence type="ECO:0000259" key="8">
    <source>
        <dbReference type="Pfam" id="PF09335"/>
    </source>
</evidence>
<evidence type="ECO:0000256" key="2">
    <source>
        <dbReference type="ARBA" id="ARBA00010792"/>
    </source>
</evidence>
<keyword evidence="4 7" id="KW-0812">Transmembrane</keyword>
<comment type="caution">
    <text evidence="9">The sequence shown here is derived from an EMBL/GenBank/DDBJ whole genome shotgun (WGS) entry which is preliminary data.</text>
</comment>
<keyword evidence="6 7" id="KW-0472">Membrane</keyword>
<evidence type="ECO:0000313" key="9">
    <source>
        <dbReference type="EMBL" id="KPV51861.1"/>
    </source>
</evidence>
<organism evidence="9 10">
    <name type="scientific">Kouleothrix aurantiaca</name>
    <dbReference type="NCBI Taxonomy" id="186479"/>
    <lineage>
        <taxon>Bacteria</taxon>
        <taxon>Bacillati</taxon>
        <taxon>Chloroflexota</taxon>
        <taxon>Chloroflexia</taxon>
        <taxon>Chloroflexales</taxon>
        <taxon>Roseiflexineae</taxon>
        <taxon>Roseiflexaceae</taxon>
        <taxon>Kouleothrix</taxon>
    </lineage>
</organism>
<evidence type="ECO:0000313" key="10">
    <source>
        <dbReference type="Proteomes" id="UP000050509"/>
    </source>
</evidence>
<evidence type="ECO:0000256" key="4">
    <source>
        <dbReference type="ARBA" id="ARBA00022692"/>
    </source>
</evidence>
<gene>
    <name evidence="9" type="ORF">SE17_18810</name>
</gene>
<feature type="transmembrane region" description="Helical" evidence="7">
    <location>
        <begin position="25"/>
        <end position="43"/>
    </location>
</feature>
<accession>A0A0N8PS65</accession>
<dbReference type="PANTHER" id="PTHR42709">
    <property type="entry name" value="ALKALINE PHOSPHATASE LIKE PROTEIN"/>
    <property type="match status" value="1"/>
</dbReference>
<feature type="domain" description="VTT" evidence="8">
    <location>
        <begin position="43"/>
        <end position="169"/>
    </location>
</feature>
<dbReference type="Proteomes" id="UP000050509">
    <property type="component" value="Unassembled WGS sequence"/>
</dbReference>
<keyword evidence="10" id="KW-1185">Reference proteome</keyword>